<dbReference type="Gene3D" id="1.10.3680.10">
    <property type="entry name" value="TerB-like"/>
    <property type="match status" value="1"/>
</dbReference>
<dbReference type="RefSeq" id="WP_121101566.1">
    <property type="nucleotide sequence ID" value="NZ_RBII01000002.1"/>
</dbReference>
<dbReference type="AlphaFoldDB" id="A0A420WE58"/>
<keyword evidence="2" id="KW-1185">Reference proteome</keyword>
<organism evidence="1 2">
    <name type="scientific">Litorimonas taeanensis</name>
    <dbReference type="NCBI Taxonomy" id="568099"/>
    <lineage>
        <taxon>Bacteria</taxon>
        <taxon>Pseudomonadati</taxon>
        <taxon>Pseudomonadota</taxon>
        <taxon>Alphaproteobacteria</taxon>
        <taxon>Maricaulales</taxon>
        <taxon>Robiginitomaculaceae</taxon>
    </lineage>
</organism>
<gene>
    <name evidence="1" type="ORF">DES40_2024</name>
</gene>
<reference evidence="1 2" key="1">
    <citation type="submission" date="2018-10" db="EMBL/GenBank/DDBJ databases">
        <title>Genomic Encyclopedia of Type Strains, Phase IV (KMG-IV): sequencing the most valuable type-strain genomes for metagenomic binning, comparative biology and taxonomic classification.</title>
        <authorList>
            <person name="Goeker M."/>
        </authorList>
    </citation>
    <scope>NUCLEOTIDE SEQUENCE [LARGE SCALE GENOMIC DNA]</scope>
    <source>
        <strain evidence="1 2">DSM 22008</strain>
    </source>
</reference>
<comment type="caution">
    <text evidence="1">The sequence shown here is derived from an EMBL/GenBank/DDBJ whole genome shotgun (WGS) entry which is preliminary data.</text>
</comment>
<dbReference type="InterPro" id="IPR029024">
    <property type="entry name" value="TerB-like"/>
</dbReference>
<sequence length="158" mass="18112">MTLILDKDLDKHIVRAKKPSTEFGPSHWKYLFRLLGLVVVADKKVVPESVDAYVKALRELAIVIDPKLVVTHRMIQDWISLNKTSLIEMVDSLEYDTVLLEILKEIKFLPHKLDVITAMVRVAIADGNYSDMKQMFVKKTILYWNIHAAKPLIETTAP</sequence>
<dbReference type="InParanoid" id="A0A420WE58"/>
<protein>
    <recommendedName>
        <fullName evidence="3">Tellurite resistance protein TerB</fullName>
    </recommendedName>
</protein>
<dbReference type="EMBL" id="RBII01000002">
    <property type="protein sequence ID" value="RKQ69225.1"/>
    <property type="molecule type" value="Genomic_DNA"/>
</dbReference>
<accession>A0A420WE58</accession>
<dbReference type="OrthoDB" id="9865707at2"/>
<name>A0A420WE58_9PROT</name>
<dbReference type="SUPFAM" id="SSF158682">
    <property type="entry name" value="TerB-like"/>
    <property type="match status" value="1"/>
</dbReference>
<proteinExistence type="predicted"/>
<dbReference type="Proteomes" id="UP000282211">
    <property type="component" value="Unassembled WGS sequence"/>
</dbReference>
<evidence type="ECO:0000313" key="1">
    <source>
        <dbReference type="EMBL" id="RKQ69225.1"/>
    </source>
</evidence>
<evidence type="ECO:0000313" key="2">
    <source>
        <dbReference type="Proteomes" id="UP000282211"/>
    </source>
</evidence>
<evidence type="ECO:0008006" key="3">
    <source>
        <dbReference type="Google" id="ProtNLM"/>
    </source>
</evidence>